<comment type="caution">
    <text evidence="2">The sequence shown here is derived from an EMBL/GenBank/DDBJ whole genome shotgun (WGS) entry which is preliminary data.</text>
</comment>
<protein>
    <submittedName>
        <fullName evidence="2">Uncharacterized protein</fullName>
    </submittedName>
</protein>
<feature type="region of interest" description="Disordered" evidence="1">
    <location>
        <begin position="294"/>
        <end position="330"/>
    </location>
</feature>
<name>A0A7W9P9V1_9NOCA</name>
<dbReference type="EMBL" id="JACHIT010000001">
    <property type="protein sequence ID" value="MBB5912176.1"/>
    <property type="molecule type" value="Genomic_DNA"/>
</dbReference>
<evidence type="ECO:0000313" key="3">
    <source>
        <dbReference type="Proteomes" id="UP000540412"/>
    </source>
</evidence>
<gene>
    <name evidence="2" type="ORF">BJY24_001043</name>
</gene>
<dbReference type="Proteomes" id="UP000540412">
    <property type="component" value="Unassembled WGS sequence"/>
</dbReference>
<evidence type="ECO:0000256" key="1">
    <source>
        <dbReference type="SAM" id="MobiDB-lite"/>
    </source>
</evidence>
<organism evidence="2 3">
    <name type="scientific">Nocardia transvalensis</name>
    <dbReference type="NCBI Taxonomy" id="37333"/>
    <lineage>
        <taxon>Bacteria</taxon>
        <taxon>Bacillati</taxon>
        <taxon>Actinomycetota</taxon>
        <taxon>Actinomycetes</taxon>
        <taxon>Mycobacteriales</taxon>
        <taxon>Nocardiaceae</taxon>
        <taxon>Nocardia</taxon>
    </lineage>
</organism>
<evidence type="ECO:0000313" key="2">
    <source>
        <dbReference type="EMBL" id="MBB5912176.1"/>
    </source>
</evidence>
<feature type="compositionally biased region" description="Basic and acidic residues" evidence="1">
    <location>
        <begin position="313"/>
        <end position="324"/>
    </location>
</feature>
<proteinExistence type="predicted"/>
<sequence>MNTLFDNNAPEPDGLLERVGALVAPVAANAGAVIDQPGMLEVARAVYEAFGELDATGGLTRAQLAHACHGVTDEATFQSRFDLFCRLGMLMPHFDKLNQQRYVFNPTSAAGILVFDRLAERGGVDELITLLDRTRADLASGVATRDQVRASLRQARRMMTISADHLLRLVSSSPLSELIAQRGHHRHASLMNDVFELNDQVRVAFPELDPDAYRLVVETQRYVGAREQFIGRLLDEGAAARDFSLLDPEEYLEAARTAPLDALAEVFAATVFDPPSPWLEPAVVAEGVQQFRPRVAVRRRPPRPADPPPGPDPMERVERRAEAARRRRDRGAELHLQGSNHTDLTSRLRAAGWPGAANMLVELLGAHADPESPFEIEMSDELLADADAPVSYLTPVSLRRTESPPVTSIAITNIADEAVEHE</sequence>
<dbReference type="AlphaFoldDB" id="A0A7W9P9V1"/>
<accession>A0A7W9P9V1</accession>
<reference evidence="2 3" key="1">
    <citation type="submission" date="2020-08" db="EMBL/GenBank/DDBJ databases">
        <title>Sequencing the genomes of 1000 actinobacteria strains.</title>
        <authorList>
            <person name="Klenk H.-P."/>
        </authorList>
    </citation>
    <scope>NUCLEOTIDE SEQUENCE [LARGE SCALE GENOMIC DNA]</scope>
    <source>
        <strain evidence="2 3">DSM 43582</strain>
    </source>
</reference>
<keyword evidence="3" id="KW-1185">Reference proteome</keyword>
<dbReference type="RefSeq" id="WP_157185700.1">
    <property type="nucleotide sequence ID" value="NZ_JACHIT010000001.1"/>
</dbReference>